<dbReference type="RefSeq" id="WP_116048811.1">
    <property type="nucleotide sequence ID" value="NZ_QUBQ01000005.1"/>
</dbReference>
<dbReference type="PANTHER" id="PTHR33979">
    <property type="entry name" value="OS02G0221600 PROTEIN"/>
    <property type="match status" value="1"/>
</dbReference>
<feature type="transmembrane region" description="Helical" evidence="1">
    <location>
        <begin position="194"/>
        <end position="213"/>
    </location>
</feature>
<dbReference type="AlphaFoldDB" id="A0A371P6F3"/>
<dbReference type="OrthoDB" id="158445at2"/>
<dbReference type="Pfam" id="PF13398">
    <property type="entry name" value="Peptidase_M50B"/>
    <property type="match status" value="1"/>
</dbReference>
<keyword evidence="1" id="KW-0472">Membrane</keyword>
<feature type="transmembrane region" description="Helical" evidence="1">
    <location>
        <begin position="102"/>
        <end position="119"/>
    </location>
</feature>
<sequence length="228" mass="25088">MFSWFRTALLFIVVLVLTRFIPFSEFFRNVNTLVHELSHGLAALLLQGRVMEIHLYADQSGVTWTQFQEGWMIIPIGLAGYVGASLFAMLLFVLYRKDSLKTGLTIIALMAGLAAILFVRNGYGLAWSAGFAAVTAAVAFLAPRWLQQGYYLLIAFLCLVESVVSAFVILYLALQSPGSAGDATNLAKATGVPALLWGFVFVAIALWCTRVSLSRLLGRRRGRQMEQG</sequence>
<evidence type="ECO:0000313" key="2">
    <source>
        <dbReference type="EMBL" id="REK71534.1"/>
    </source>
</evidence>
<keyword evidence="3" id="KW-1185">Reference proteome</keyword>
<evidence type="ECO:0000256" key="1">
    <source>
        <dbReference type="SAM" id="Phobius"/>
    </source>
</evidence>
<dbReference type="PANTHER" id="PTHR33979:SF2">
    <property type="entry name" value="PEPTIDASE M50B-LIKE-DOMAIN-CONTAINING PROTEIN"/>
    <property type="match status" value="1"/>
</dbReference>
<reference evidence="2 3" key="1">
    <citation type="submission" date="2018-08" db="EMBL/GenBank/DDBJ databases">
        <title>Paenibacillus sp. M4BSY-1, whole genome shotgun sequence.</title>
        <authorList>
            <person name="Tuo L."/>
        </authorList>
    </citation>
    <scope>NUCLEOTIDE SEQUENCE [LARGE SCALE GENOMIC DNA]</scope>
    <source>
        <strain evidence="2 3">M4BSY-1</strain>
    </source>
</reference>
<dbReference type="InterPro" id="IPR049500">
    <property type="entry name" value="Peptidase_M50B-like"/>
</dbReference>
<organism evidence="2 3">
    <name type="scientific">Paenibacillus paeoniae</name>
    <dbReference type="NCBI Taxonomy" id="2292705"/>
    <lineage>
        <taxon>Bacteria</taxon>
        <taxon>Bacillati</taxon>
        <taxon>Bacillota</taxon>
        <taxon>Bacilli</taxon>
        <taxon>Bacillales</taxon>
        <taxon>Paenibacillaceae</taxon>
        <taxon>Paenibacillus</taxon>
    </lineage>
</organism>
<evidence type="ECO:0000313" key="3">
    <source>
        <dbReference type="Proteomes" id="UP000261905"/>
    </source>
</evidence>
<dbReference type="Proteomes" id="UP000261905">
    <property type="component" value="Unassembled WGS sequence"/>
</dbReference>
<feature type="transmembrane region" description="Helical" evidence="1">
    <location>
        <begin position="72"/>
        <end position="95"/>
    </location>
</feature>
<protein>
    <submittedName>
        <fullName evidence="2">M50 family peptidase</fullName>
    </submittedName>
</protein>
<feature type="transmembrane region" description="Helical" evidence="1">
    <location>
        <begin position="125"/>
        <end position="143"/>
    </location>
</feature>
<comment type="caution">
    <text evidence="2">The sequence shown here is derived from an EMBL/GenBank/DDBJ whole genome shotgun (WGS) entry which is preliminary data.</text>
</comment>
<keyword evidence="1" id="KW-1133">Transmembrane helix</keyword>
<accession>A0A371P6F3</accession>
<gene>
    <name evidence="2" type="ORF">DX130_21275</name>
</gene>
<dbReference type="EMBL" id="QUBQ01000005">
    <property type="protein sequence ID" value="REK71534.1"/>
    <property type="molecule type" value="Genomic_DNA"/>
</dbReference>
<proteinExistence type="predicted"/>
<keyword evidence="1" id="KW-0812">Transmembrane</keyword>
<feature type="transmembrane region" description="Helical" evidence="1">
    <location>
        <begin position="150"/>
        <end position="174"/>
    </location>
</feature>
<name>A0A371P6F3_9BACL</name>